<proteinExistence type="predicted"/>
<dbReference type="EMBL" id="MK500338">
    <property type="protein sequence ID" value="QBK86936.1"/>
    <property type="molecule type" value="Genomic_DNA"/>
</dbReference>
<name>A0A481YWN3_9VIRU</name>
<protein>
    <submittedName>
        <fullName evidence="1">Uncharacterized protein</fullName>
    </submittedName>
</protein>
<evidence type="ECO:0000313" key="1">
    <source>
        <dbReference type="EMBL" id="QBK86936.1"/>
    </source>
</evidence>
<gene>
    <name evidence="1" type="ORF">LCMAC103_02760</name>
</gene>
<organism evidence="1">
    <name type="scientific">Marseillevirus LCMAC103</name>
    <dbReference type="NCBI Taxonomy" id="2506604"/>
    <lineage>
        <taxon>Viruses</taxon>
        <taxon>Varidnaviria</taxon>
        <taxon>Bamfordvirae</taxon>
        <taxon>Nucleocytoviricota</taxon>
        <taxon>Megaviricetes</taxon>
        <taxon>Pimascovirales</taxon>
        <taxon>Pimascovirales incertae sedis</taxon>
        <taxon>Marseilleviridae</taxon>
    </lineage>
</organism>
<reference evidence="1" key="1">
    <citation type="journal article" date="2019" name="MBio">
        <title>Virus Genomes from Deep Sea Sediments Expand the Ocean Megavirome and Support Independent Origins of Viral Gigantism.</title>
        <authorList>
            <person name="Backstrom D."/>
            <person name="Yutin N."/>
            <person name="Jorgensen S.L."/>
            <person name="Dharamshi J."/>
            <person name="Homa F."/>
            <person name="Zaremba-Niedwiedzka K."/>
            <person name="Spang A."/>
            <person name="Wolf Y.I."/>
            <person name="Koonin E.V."/>
            <person name="Ettema T.J."/>
        </authorList>
    </citation>
    <scope>NUCLEOTIDE SEQUENCE</scope>
</reference>
<sequence length="171" mass="18687">MFNSSGAAARVLGKTPPRTGGLQCERFGLDVGEVQRLARRVRPRPVVAPPLAFHQAAVFGGINEVAIVQALAVGAVHFELDLVPARLEKPSAIQVDVAVRFEERGEGAHPVHRAGDVVVHGAHVFVKTAVVVRNIQVAPERRHNVADVAWAHEFFQIAPPKPKTDVRRRRF</sequence>
<accession>A0A481YWN3</accession>